<evidence type="ECO:0000313" key="2">
    <source>
        <dbReference type="Proteomes" id="UP000326924"/>
    </source>
</evidence>
<reference evidence="1 2" key="1">
    <citation type="submission" date="2019-09" db="EMBL/GenBank/DDBJ databases">
        <title>Draft genome of the ectomycorrhizal ascomycete Sphaerosporella brunnea.</title>
        <authorList>
            <consortium name="DOE Joint Genome Institute"/>
            <person name="Benucci G.M."/>
            <person name="Marozzi G."/>
            <person name="Antonielli L."/>
            <person name="Sanchez S."/>
            <person name="Marco P."/>
            <person name="Wang X."/>
            <person name="Falini L.B."/>
            <person name="Barry K."/>
            <person name="Haridas S."/>
            <person name="Lipzen A."/>
            <person name="Labutti K."/>
            <person name="Grigoriev I.V."/>
            <person name="Murat C."/>
            <person name="Martin F."/>
            <person name="Albertini E."/>
            <person name="Donnini D."/>
            <person name="Bonito G."/>
        </authorList>
    </citation>
    <scope>NUCLEOTIDE SEQUENCE [LARGE SCALE GENOMIC DNA]</scope>
    <source>
        <strain evidence="1 2">Sb_GMNB300</strain>
    </source>
</reference>
<proteinExistence type="predicted"/>
<comment type="caution">
    <text evidence="1">The sequence shown here is derived from an EMBL/GenBank/DDBJ whole genome shotgun (WGS) entry which is preliminary data.</text>
</comment>
<gene>
    <name evidence="1" type="ORF">FN846DRAFT_1022543</name>
</gene>
<keyword evidence="2" id="KW-1185">Reference proteome</keyword>
<dbReference type="Proteomes" id="UP000326924">
    <property type="component" value="Unassembled WGS sequence"/>
</dbReference>
<dbReference type="InParanoid" id="A0A5J5ES56"/>
<protein>
    <submittedName>
        <fullName evidence="1">Uncharacterized protein</fullName>
    </submittedName>
</protein>
<organism evidence="1 2">
    <name type="scientific">Sphaerosporella brunnea</name>
    <dbReference type="NCBI Taxonomy" id="1250544"/>
    <lineage>
        <taxon>Eukaryota</taxon>
        <taxon>Fungi</taxon>
        <taxon>Dikarya</taxon>
        <taxon>Ascomycota</taxon>
        <taxon>Pezizomycotina</taxon>
        <taxon>Pezizomycetes</taxon>
        <taxon>Pezizales</taxon>
        <taxon>Pyronemataceae</taxon>
        <taxon>Sphaerosporella</taxon>
    </lineage>
</organism>
<sequence>MSGPITLTRIVDITCEPRQLVYVHFWLSWCFYRIELSIANSHHAEIDLDAPSDDILRLYHEVEKALLELWWHHWWLRRSGNGMRLRAGRSPRIYCVFEETWGMVNGNRDDILSGYQAANIEEEAS</sequence>
<accession>A0A5J5ES56</accession>
<name>A0A5J5ES56_9PEZI</name>
<evidence type="ECO:0000313" key="1">
    <source>
        <dbReference type="EMBL" id="KAA8902225.1"/>
    </source>
</evidence>
<dbReference type="EMBL" id="VXIS01000135">
    <property type="protein sequence ID" value="KAA8902225.1"/>
    <property type="molecule type" value="Genomic_DNA"/>
</dbReference>
<dbReference type="AlphaFoldDB" id="A0A5J5ES56"/>